<comment type="similarity">
    <text evidence="1">Belongs to the pseudouridine synthase RluA family.</text>
</comment>
<comment type="caution">
    <text evidence="3">The sequence shown here is derived from an EMBL/GenBank/DDBJ whole genome shotgun (WGS) entry which is preliminary data.</text>
</comment>
<dbReference type="InterPro" id="IPR006145">
    <property type="entry name" value="PsdUridine_synth_RsuA/RluA"/>
</dbReference>
<evidence type="ECO:0000259" key="2">
    <source>
        <dbReference type="Pfam" id="PF00849"/>
    </source>
</evidence>
<evidence type="ECO:0000313" key="4">
    <source>
        <dbReference type="Proteomes" id="UP001271769"/>
    </source>
</evidence>
<evidence type="ECO:0000256" key="1">
    <source>
        <dbReference type="ARBA" id="ARBA00010876"/>
    </source>
</evidence>
<keyword evidence="4" id="KW-1185">Reference proteome</keyword>
<dbReference type="InterPro" id="IPR020103">
    <property type="entry name" value="PsdUridine_synth_cat_dom_sf"/>
</dbReference>
<reference evidence="3 4" key="1">
    <citation type="journal article" date="2013" name="Antonie Van Leeuwenhoek">
        <title>Dongia rigui sp. nov., isolated from freshwater of a large wetland in Korea.</title>
        <authorList>
            <person name="Baik K.S."/>
            <person name="Hwang Y.M."/>
            <person name="Choi J.S."/>
            <person name="Kwon J."/>
            <person name="Seong C.N."/>
        </authorList>
    </citation>
    <scope>NUCLEOTIDE SEQUENCE [LARGE SCALE GENOMIC DNA]</scope>
    <source>
        <strain evidence="3 4">04SU4-P</strain>
    </source>
</reference>
<accession>A0ABU5DXP6</accession>
<dbReference type="EMBL" id="JAXCLX010000001">
    <property type="protein sequence ID" value="MDY0871777.1"/>
    <property type="molecule type" value="Genomic_DNA"/>
</dbReference>
<name>A0ABU5DXP6_9PROT</name>
<proteinExistence type="inferred from homology"/>
<dbReference type="Pfam" id="PF00849">
    <property type="entry name" value="PseudoU_synth_2"/>
    <property type="match status" value="1"/>
</dbReference>
<organism evidence="3 4">
    <name type="scientific">Dongia rigui</name>
    <dbReference type="NCBI Taxonomy" id="940149"/>
    <lineage>
        <taxon>Bacteria</taxon>
        <taxon>Pseudomonadati</taxon>
        <taxon>Pseudomonadota</taxon>
        <taxon>Alphaproteobacteria</taxon>
        <taxon>Rhodospirillales</taxon>
        <taxon>Dongiaceae</taxon>
        <taxon>Dongia</taxon>
    </lineage>
</organism>
<feature type="domain" description="Pseudouridine synthase RsuA/RluA-like" evidence="2">
    <location>
        <begin position="18"/>
        <end position="170"/>
    </location>
</feature>
<dbReference type="SUPFAM" id="SSF55120">
    <property type="entry name" value="Pseudouridine synthase"/>
    <property type="match status" value="1"/>
</dbReference>
<protein>
    <submittedName>
        <fullName evidence="3">RNA pseudouridine synthase</fullName>
    </submittedName>
</protein>
<dbReference type="Proteomes" id="UP001271769">
    <property type="component" value="Unassembled WGS sequence"/>
</dbReference>
<sequence length="233" mass="25274">MNAQEIQARILYRDALMLVIDKPAGLPVHAGPGGGPNLERSFEHLRFGLPKPPALAHRLDRDTSGCLALGRQHKGLSKLGKLFQEGRIGKTYWAITSAAPPEASGTISAALKKLTTRAGGWRMIVVGDDEKDAQKAVTYYKVLGSGGGYWWLELNPKTGRTHQIRVHLAHLGCPILGEPQYLPEGSAKPTAKLHLHSRALVVPLYPKKDPIRVEAPPPAHMIRALQACGFVTG</sequence>
<dbReference type="RefSeq" id="WP_320500202.1">
    <property type="nucleotide sequence ID" value="NZ_JAXCLX010000001.1"/>
</dbReference>
<evidence type="ECO:0000313" key="3">
    <source>
        <dbReference type="EMBL" id="MDY0871777.1"/>
    </source>
</evidence>
<dbReference type="PANTHER" id="PTHR21600">
    <property type="entry name" value="MITOCHONDRIAL RNA PSEUDOURIDINE SYNTHASE"/>
    <property type="match status" value="1"/>
</dbReference>
<dbReference type="PANTHER" id="PTHR21600:SF44">
    <property type="entry name" value="RIBOSOMAL LARGE SUBUNIT PSEUDOURIDINE SYNTHASE D"/>
    <property type="match status" value="1"/>
</dbReference>
<dbReference type="Gene3D" id="3.30.2350.10">
    <property type="entry name" value="Pseudouridine synthase"/>
    <property type="match status" value="1"/>
</dbReference>
<dbReference type="InterPro" id="IPR050188">
    <property type="entry name" value="RluA_PseudoU_synthase"/>
</dbReference>
<dbReference type="CDD" id="cd02869">
    <property type="entry name" value="PseudoU_synth_RluA_like"/>
    <property type="match status" value="1"/>
</dbReference>
<gene>
    <name evidence="3" type="ORF">SMD31_07580</name>
</gene>